<name>A0A1A9W6A0_9MUSC</name>
<keyword evidence="3" id="KW-1185">Reference proteome</keyword>
<organism evidence="2 3">
    <name type="scientific">Glossina brevipalpis</name>
    <dbReference type="NCBI Taxonomy" id="37001"/>
    <lineage>
        <taxon>Eukaryota</taxon>
        <taxon>Metazoa</taxon>
        <taxon>Ecdysozoa</taxon>
        <taxon>Arthropoda</taxon>
        <taxon>Hexapoda</taxon>
        <taxon>Insecta</taxon>
        <taxon>Pterygota</taxon>
        <taxon>Neoptera</taxon>
        <taxon>Endopterygota</taxon>
        <taxon>Diptera</taxon>
        <taxon>Brachycera</taxon>
        <taxon>Muscomorpha</taxon>
        <taxon>Hippoboscoidea</taxon>
        <taxon>Glossinidae</taxon>
        <taxon>Glossina</taxon>
    </lineage>
</organism>
<proteinExistence type="predicted"/>
<dbReference type="GO" id="GO:0048487">
    <property type="term" value="F:beta-tubulin binding"/>
    <property type="evidence" value="ECO:0007669"/>
    <property type="project" value="TreeGrafter"/>
</dbReference>
<dbReference type="InterPro" id="IPR023247">
    <property type="entry name" value="IC97/Dnai7-like"/>
</dbReference>
<dbReference type="VEuPathDB" id="VectorBase:GBRI007803"/>
<protein>
    <submittedName>
        <fullName evidence="2">Casc1 domain-containing protein</fullName>
    </submittedName>
</protein>
<evidence type="ECO:0000313" key="3">
    <source>
        <dbReference type="Proteomes" id="UP000091820"/>
    </source>
</evidence>
<dbReference type="InterPro" id="IPR022110">
    <property type="entry name" value="CASC1_C"/>
</dbReference>
<dbReference type="PANTHER" id="PTHR20929">
    <property type="entry name" value="LUNG ADENOMA SUSCEPTIBILITY 1-RELATED"/>
    <property type="match status" value="1"/>
</dbReference>
<feature type="domain" description="CASC1 C-terminal" evidence="1">
    <location>
        <begin position="173"/>
        <end position="279"/>
    </location>
</feature>
<dbReference type="Proteomes" id="UP000091820">
    <property type="component" value="Unassembled WGS sequence"/>
</dbReference>
<dbReference type="AlphaFoldDB" id="A0A1A9W6A0"/>
<sequence>MEQRKKFKLTSPATFTQGKWSIRDVHDTKFNEDKLSIQFRTGRLDCRSSFTFSLSSSSSTSEQRWRLFTAVLIVKLAFSEQSFREFAEFENQFDIRLGKMLVTTDFALSRIDVQLVLAQSSIPEFLVVSFSSDTILFSFTASLVSLDMTITVDGYSVNNFQGGSTDGINEMIGKTLSLEVIKQILIQSGVDIFPEEDTFCYTEGSCEKNYIMEMHLYACMSTLALSHNFSWSRWNLLAGSRTAVLLMRELIEGKKMPNHSTLLVTPLKTAIIDCTEVSASFNSLGIAGMEYYADLYQLAKVHAHPSSWEKQRRMNPVLRDNVATLLMAIRPLSFC</sequence>
<dbReference type="PANTHER" id="PTHR20929:SF11">
    <property type="entry name" value="DYNEIN AXONEMAL INTERMEDIATE CHAIN 7"/>
    <property type="match status" value="1"/>
</dbReference>
<reference evidence="2" key="2">
    <citation type="submission" date="2020-05" db="UniProtKB">
        <authorList>
            <consortium name="EnsemblMetazoa"/>
        </authorList>
    </citation>
    <scope>IDENTIFICATION</scope>
    <source>
        <strain evidence="2">IAEA</strain>
    </source>
</reference>
<evidence type="ECO:0000259" key="1">
    <source>
        <dbReference type="Pfam" id="PF12366"/>
    </source>
</evidence>
<evidence type="ECO:0000313" key="2">
    <source>
        <dbReference type="EnsemblMetazoa" id="GBRI007803-PA"/>
    </source>
</evidence>
<dbReference type="Pfam" id="PF12366">
    <property type="entry name" value="Casc1_C"/>
    <property type="match status" value="1"/>
</dbReference>
<accession>A0A1A9W6A0</accession>
<dbReference type="EnsemblMetazoa" id="GBRI007803-RA">
    <property type="protein sequence ID" value="GBRI007803-PA"/>
    <property type="gene ID" value="GBRI007803"/>
</dbReference>
<reference evidence="3" key="1">
    <citation type="submission" date="2014-03" db="EMBL/GenBank/DDBJ databases">
        <authorList>
            <person name="Aksoy S."/>
            <person name="Warren W."/>
            <person name="Wilson R.K."/>
        </authorList>
    </citation>
    <scope>NUCLEOTIDE SEQUENCE [LARGE SCALE GENOMIC DNA]</scope>
    <source>
        <strain evidence="3">IAEA</strain>
    </source>
</reference>
<dbReference type="GO" id="GO:0008017">
    <property type="term" value="F:microtubule binding"/>
    <property type="evidence" value="ECO:0007669"/>
    <property type="project" value="TreeGrafter"/>
</dbReference>